<keyword evidence="1" id="KW-0234">DNA repair</keyword>
<dbReference type="AlphaFoldDB" id="A0A453I9U4"/>
<dbReference type="SUPFAM" id="SSF52540">
    <property type="entry name" value="P-loop containing nucleoside triphosphate hydrolases"/>
    <property type="match status" value="1"/>
</dbReference>
<keyword evidence="4" id="KW-1185">Reference proteome</keyword>
<reference evidence="3" key="5">
    <citation type="journal article" date="2021" name="G3 (Bethesda)">
        <title>Aegilops tauschii genome assembly Aet v5.0 features greater sequence contiguity and improved annotation.</title>
        <authorList>
            <person name="Wang L."/>
            <person name="Zhu T."/>
            <person name="Rodriguez J.C."/>
            <person name="Deal K.R."/>
            <person name="Dubcovsky J."/>
            <person name="McGuire P.E."/>
            <person name="Lux T."/>
            <person name="Spannagl M."/>
            <person name="Mayer K.F.X."/>
            <person name="Baldrich P."/>
            <person name="Meyers B.C."/>
            <person name="Huo N."/>
            <person name="Gu Y.Q."/>
            <person name="Zhou H."/>
            <person name="Devos K.M."/>
            <person name="Bennetzen J.L."/>
            <person name="Unver T."/>
            <person name="Budak H."/>
            <person name="Gulick P.J."/>
            <person name="Galiba G."/>
            <person name="Kalapos B."/>
            <person name="Nelson D.R."/>
            <person name="Li P."/>
            <person name="You F.M."/>
            <person name="Luo M.C."/>
            <person name="Dvorak J."/>
        </authorList>
    </citation>
    <scope>NUCLEOTIDE SEQUENCE [LARGE SCALE GENOMIC DNA]</scope>
    <source>
        <strain evidence="3">cv. AL8/78</strain>
    </source>
</reference>
<dbReference type="PANTHER" id="PTHR10492:SF92">
    <property type="entry name" value="ATP-DEPENDENT DNA HELICASE"/>
    <property type="match status" value="1"/>
</dbReference>
<dbReference type="Pfam" id="PF05970">
    <property type="entry name" value="PIF1"/>
    <property type="match status" value="1"/>
</dbReference>
<evidence type="ECO:0000259" key="2">
    <source>
        <dbReference type="Pfam" id="PF05970"/>
    </source>
</evidence>
<dbReference type="GO" id="GO:0005524">
    <property type="term" value="F:ATP binding"/>
    <property type="evidence" value="ECO:0007669"/>
    <property type="project" value="UniProtKB-KW"/>
</dbReference>
<dbReference type="PANTHER" id="PTHR10492">
    <property type="match status" value="1"/>
</dbReference>
<dbReference type="GO" id="GO:0006281">
    <property type="term" value="P:DNA repair"/>
    <property type="evidence" value="ECO:0007669"/>
    <property type="project" value="UniProtKB-KW"/>
</dbReference>
<feature type="domain" description="DNA helicase Pif1-like DEAD-box helicase" evidence="2">
    <location>
        <begin position="197"/>
        <end position="363"/>
    </location>
</feature>
<dbReference type="InterPro" id="IPR027417">
    <property type="entry name" value="P-loop_NTPase"/>
</dbReference>
<comment type="cofactor">
    <cofactor evidence="1">
        <name>Mg(2+)</name>
        <dbReference type="ChEBI" id="CHEBI:18420"/>
    </cofactor>
</comment>
<comment type="similarity">
    <text evidence="1">Belongs to the helicase family.</text>
</comment>
<evidence type="ECO:0000256" key="1">
    <source>
        <dbReference type="RuleBase" id="RU363044"/>
    </source>
</evidence>
<reference evidence="4" key="2">
    <citation type="journal article" date="2017" name="Nat. Plants">
        <title>The Aegilops tauschii genome reveals multiple impacts of transposons.</title>
        <authorList>
            <person name="Zhao G."/>
            <person name="Zou C."/>
            <person name="Li K."/>
            <person name="Wang K."/>
            <person name="Li T."/>
            <person name="Gao L."/>
            <person name="Zhang X."/>
            <person name="Wang H."/>
            <person name="Yang Z."/>
            <person name="Liu X."/>
            <person name="Jiang W."/>
            <person name="Mao L."/>
            <person name="Kong X."/>
            <person name="Jiao Y."/>
            <person name="Jia J."/>
        </authorList>
    </citation>
    <scope>NUCLEOTIDE SEQUENCE [LARGE SCALE GENOMIC DNA]</scope>
    <source>
        <strain evidence="4">cv. AL8/78</strain>
    </source>
</reference>
<dbReference type="GO" id="GO:0016887">
    <property type="term" value="F:ATP hydrolysis activity"/>
    <property type="evidence" value="ECO:0007669"/>
    <property type="project" value="RHEA"/>
</dbReference>
<keyword evidence="1" id="KW-0347">Helicase</keyword>
<dbReference type="Gene3D" id="3.40.50.300">
    <property type="entry name" value="P-loop containing nucleotide triphosphate hydrolases"/>
    <property type="match status" value="1"/>
</dbReference>
<keyword evidence="1" id="KW-0227">DNA damage</keyword>
<keyword evidence="1" id="KW-0067">ATP-binding</keyword>
<organism evidence="3 4">
    <name type="scientific">Aegilops tauschii subsp. strangulata</name>
    <name type="common">Goatgrass</name>
    <dbReference type="NCBI Taxonomy" id="200361"/>
    <lineage>
        <taxon>Eukaryota</taxon>
        <taxon>Viridiplantae</taxon>
        <taxon>Streptophyta</taxon>
        <taxon>Embryophyta</taxon>
        <taxon>Tracheophyta</taxon>
        <taxon>Spermatophyta</taxon>
        <taxon>Magnoliopsida</taxon>
        <taxon>Liliopsida</taxon>
        <taxon>Poales</taxon>
        <taxon>Poaceae</taxon>
        <taxon>BOP clade</taxon>
        <taxon>Pooideae</taxon>
        <taxon>Triticodae</taxon>
        <taxon>Triticeae</taxon>
        <taxon>Triticinae</taxon>
        <taxon>Aegilops</taxon>
    </lineage>
</organism>
<comment type="catalytic activity">
    <reaction evidence="1">
        <text>ATP + H2O = ADP + phosphate + H(+)</text>
        <dbReference type="Rhea" id="RHEA:13065"/>
        <dbReference type="ChEBI" id="CHEBI:15377"/>
        <dbReference type="ChEBI" id="CHEBI:15378"/>
        <dbReference type="ChEBI" id="CHEBI:30616"/>
        <dbReference type="ChEBI" id="CHEBI:43474"/>
        <dbReference type="ChEBI" id="CHEBI:456216"/>
        <dbReference type="EC" id="5.6.2.3"/>
    </reaction>
</comment>
<evidence type="ECO:0000313" key="4">
    <source>
        <dbReference type="Proteomes" id="UP000015105"/>
    </source>
</evidence>
<reference evidence="4" key="1">
    <citation type="journal article" date="2014" name="Science">
        <title>Ancient hybridizations among the ancestral genomes of bread wheat.</title>
        <authorList>
            <consortium name="International Wheat Genome Sequencing Consortium,"/>
            <person name="Marcussen T."/>
            <person name="Sandve S.R."/>
            <person name="Heier L."/>
            <person name="Spannagl M."/>
            <person name="Pfeifer M."/>
            <person name="Jakobsen K.S."/>
            <person name="Wulff B.B."/>
            <person name="Steuernagel B."/>
            <person name="Mayer K.F."/>
            <person name="Olsen O.A."/>
        </authorList>
    </citation>
    <scope>NUCLEOTIDE SEQUENCE [LARGE SCALE GENOMIC DNA]</scope>
    <source>
        <strain evidence="4">cv. AL8/78</strain>
    </source>
</reference>
<proteinExistence type="inferred from homology"/>
<dbReference type="Gramene" id="AET4Gv20496500.8">
    <property type="protein sequence ID" value="AET4Gv20496500.8"/>
    <property type="gene ID" value="AET4Gv20496500"/>
</dbReference>
<dbReference type="EC" id="5.6.2.3" evidence="1"/>
<dbReference type="EnsemblPlants" id="AET4Gv20496500.8">
    <property type="protein sequence ID" value="AET4Gv20496500.8"/>
    <property type="gene ID" value="AET4Gv20496500"/>
</dbReference>
<name>A0A453I9U4_AEGTS</name>
<reference evidence="3" key="4">
    <citation type="submission" date="2019-03" db="UniProtKB">
        <authorList>
            <consortium name="EnsemblPlants"/>
        </authorList>
    </citation>
    <scope>IDENTIFICATION</scope>
</reference>
<keyword evidence="1" id="KW-0378">Hydrolase</keyword>
<sequence>MSWLEEFYIRISHLRDERTQIGRIVSAHPAEGERYYLRVLLNHVTGATSFQDLRTVNGIVYSTFHEAAERRGLIESDNTINECLDEAKVFHMPSSLRRLFSTILVFCEPSNVHGLWDRHMEAMTEDYRLTQMCPHAVEQMALLDIKNMLESMGKDISSFPLPEIDKSYDALDNEAREIIKESTIEVDPEHLGFSSFLNPEQRYAYDEILATINSGQGGVFFVDGPGGTGKTYLYKALLAKVRAEGKIAVATATSGVAASILPGGRTAHSRFKIPLNTEDGGVCSFTKQSGTAKLLMRASLIIWDEASMTKRQAVEALDNSMRDIMARPDLPFGGKTIVFGGDFRQVLPIVRKGTRSQIIDATLRGGDDILQF</sequence>
<dbReference type="GO" id="GO:0043139">
    <property type="term" value="F:5'-3' DNA helicase activity"/>
    <property type="evidence" value="ECO:0007669"/>
    <property type="project" value="UniProtKB-EC"/>
</dbReference>
<reference evidence="3" key="3">
    <citation type="journal article" date="2017" name="Nature">
        <title>Genome sequence of the progenitor of the wheat D genome Aegilops tauschii.</title>
        <authorList>
            <person name="Luo M.C."/>
            <person name="Gu Y.Q."/>
            <person name="Puiu D."/>
            <person name="Wang H."/>
            <person name="Twardziok S.O."/>
            <person name="Deal K.R."/>
            <person name="Huo N."/>
            <person name="Zhu T."/>
            <person name="Wang L."/>
            <person name="Wang Y."/>
            <person name="McGuire P.E."/>
            <person name="Liu S."/>
            <person name="Long H."/>
            <person name="Ramasamy R.K."/>
            <person name="Rodriguez J.C."/>
            <person name="Van S.L."/>
            <person name="Yuan L."/>
            <person name="Wang Z."/>
            <person name="Xia Z."/>
            <person name="Xiao L."/>
            <person name="Anderson O.D."/>
            <person name="Ouyang S."/>
            <person name="Liang Y."/>
            <person name="Zimin A.V."/>
            <person name="Pertea G."/>
            <person name="Qi P."/>
            <person name="Bennetzen J.L."/>
            <person name="Dai X."/>
            <person name="Dawson M.W."/>
            <person name="Muller H.G."/>
            <person name="Kugler K."/>
            <person name="Rivarola-Duarte L."/>
            <person name="Spannagl M."/>
            <person name="Mayer K.F.X."/>
            <person name="Lu F.H."/>
            <person name="Bevan M.W."/>
            <person name="Leroy P."/>
            <person name="Li P."/>
            <person name="You F.M."/>
            <person name="Sun Q."/>
            <person name="Liu Z."/>
            <person name="Lyons E."/>
            <person name="Wicker T."/>
            <person name="Salzberg S.L."/>
            <person name="Devos K.M."/>
            <person name="Dvorak J."/>
        </authorList>
    </citation>
    <scope>NUCLEOTIDE SEQUENCE [LARGE SCALE GENOMIC DNA]</scope>
    <source>
        <strain evidence="3">cv. AL8/78</strain>
    </source>
</reference>
<dbReference type="Proteomes" id="UP000015105">
    <property type="component" value="Chromosome 4D"/>
</dbReference>
<protein>
    <recommendedName>
        <fullName evidence="1">ATP-dependent DNA helicase</fullName>
        <ecNumber evidence="1">5.6.2.3</ecNumber>
    </recommendedName>
</protein>
<evidence type="ECO:0000313" key="3">
    <source>
        <dbReference type="EnsemblPlants" id="AET4Gv20496500.8"/>
    </source>
</evidence>
<dbReference type="GO" id="GO:0000723">
    <property type="term" value="P:telomere maintenance"/>
    <property type="evidence" value="ECO:0007669"/>
    <property type="project" value="InterPro"/>
</dbReference>
<accession>A0A453I9U4</accession>
<dbReference type="GO" id="GO:0006310">
    <property type="term" value="P:DNA recombination"/>
    <property type="evidence" value="ECO:0007669"/>
    <property type="project" value="UniProtKB-KW"/>
</dbReference>
<dbReference type="InterPro" id="IPR010285">
    <property type="entry name" value="DNA_helicase_pif1-like_DEAD"/>
</dbReference>
<keyword evidence="1" id="KW-0547">Nucleotide-binding</keyword>
<keyword evidence="1" id="KW-0233">DNA recombination</keyword>